<dbReference type="AlphaFoldDB" id="A0A5J4TBT7"/>
<gene>
    <name evidence="2" type="ORF">EZS28_048854</name>
</gene>
<proteinExistence type="predicted"/>
<dbReference type="EMBL" id="SNRW01034331">
    <property type="protein sequence ID" value="KAA6355619.1"/>
    <property type="molecule type" value="Genomic_DNA"/>
</dbReference>
<evidence type="ECO:0000313" key="2">
    <source>
        <dbReference type="EMBL" id="KAA6355619.1"/>
    </source>
</evidence>
<name>A0A5J4TBT7_9EUKA</name>
<organism evidence="2 3">
    <name type="scientific">Streblomastix strix</name>
    <dbReference type="NCBI Taxonomy" id="222440"/>
    <lineage>
        <taxon>Eukaryota</taxon>
        <taxon>Metamonada</taxon>
        <taxon>Preaxostyla</taxon>
        <taxon>Oxymonadida</taxon>
        <taxon>Streblomastigidae</taxon>
        <taxon>Streblomastix</taxon>
    </lineage>
</organism>
<evidence type="ECO:0000313" key="3">
    <source>
        <dbReference type="Proteomes" id="UP000324800"/>
    </source>
</evidence>
<feature type="region of interest" description="Disordered" evidence="1">
    <location>
        <begin position="91"/>
        <end position="158"/>
    </location>
</feature>
<protein>
    <submittedName>
        <fullName evidence="2">Uncharacterized protein</fullName>
    </submittedName>
</protein>
<accession>A0A5J4TBT7</accession>
<sequence length="158" mass="17196">MDHCLVRLTIKDRKRGLIPVIHKIQIEITHYSERNATSIDCRRSSIGSSCAQIDIFNKLKCKKKVASSTDSIVSGQVEVAGTKPINLQTAPSTQLQGNLIHEPEIEKKGGRTPVGGKAISTNTSVVANQNQSQDQQRRQPGGSSWTVPTHGNSEQNKG</sequence>
<evidence type="ECO:0000256" key="1">
    <source>
        <dbReference type="SAM" id="MobiDB-lite"/>
    </source>
</evidence>
<feature type="compositionally biased region" description="Polar residues" evidence="1">
    <location>
        <begin position="141"/>
        <end position="158"/>
    </location>
</feature>
<dbReference type="Proteomes" id="UP000324800">
    <property type="component" value="Unassembled WGS sequence"/>
</dbReference>
<comment type="caution">
    <text evidence="2">The sequence shown here is derived from an EMBL/GenBank/DDBJ whole genome shotgun (WGS) entry which is preliminary data.</text>
</comment>
<reference evidence="2 3" key="1">
    <citation type="submission" date="2019-03" db="EMBL/GenBank/DDBJ databases">
        <title>Single cell metagenomics reveals metabolic interactions within the superorganism composed of flagellate Streblomastix strix and complex community of Bacteroidetes bacteria on its surface.</title>
        <authorList>
            <person name="Treitli S.C."/>
            <person name="Kolisko M."/>
            <person name="Husnik F."/>
            <person name="Keeling P."/>
            <person name="Hampl V."/>
        </authorList>
    </citation>
    <scope>NUCLEOTIDE SEQUENCE [LARGE SCALE GENOMIC DNA]</scope>
    <source>
        <strain evidence="2">ST1C</strain>
    </source>
</reference>